<dbReference type="RefSeq" id="WP_127566377.1">
    <property type="nucleotide sequence ID" value="NZ_BMFB01000008.1"/>
</dbReference>
<gene>
    <name evidence="1" type="ORF">X907_1307</name>
</gene>
<evidence type="ECO:0000313" key="2">
    <source>
        <dbReference type="Proteomes" id="UP000286954"/>
    </source>
</evidence>
<protein>
    <submittedName>
        <fullName evidence="1">Uncharacterized protein</fullName>
    </submittedName>
</protein>
<dbReference type="KEGG" id="gak:X907_1307"/>
<reference evidence="1 2" key="1">
    <citation type="submission" date="2016-12" db="EMBL/GenBank/DDBJ databases">
        <title>The genome of dimorphic prosthecate Glycocaulis alkaliphilus 6b-8t, isolated from crude oil dictates its adaptability in petroleum environments.</title>
        <authorList>
            <person name="Wu X.-L."/>
            <person name="Geng S."/>
        </authorList>
    </citation>
    <scope>NUCLEOTIDE SEQUENCE [LARGE SCALE GENOMIC DNA]</scope>
    <source>
        <strain evidence="1 2">6B-8</strain>
    </source>
</reference>
<dbReference type="OrthoDB" id="7191819at2"/>
<evidence type="ECO:0000313" key="1">
    <source>
        <dbReference type="EMBL" id="AZU03840.1"/>
    </source>
</evidence>
<dbReference type="Pfam" id="PF08570">
    <property type="entry name" value="DUF1761"/>
    <property type="match status" value="1"/>
</dbReference>
<dbReference type="InterPro" id="IPR013879">
    <property type="entry name" value="DUF1761"/>
</dbReference>
<name>A0A3T0E9A4_9PROT</name>
<organism evidence="1 2">
    <name type="scientific">Glycocaulis alkaliphilus</name>
    <dbReference type="NCBI Taxonomy" id="1434191"/>
    <lineage>
        <taxon>Bacteria</taxon>
        <taxon>Pseudomonadati</taxon>
        <taxon>Pseudomonadota</taxon>
        <taxon>Alphaproteobacteria</taxon>
        <taxon>Maricaulales</taxon>
        <taxon>Maricaulaceae</taxon>
        <taxon>Glycocaulis</taxon>
    </lineage>
</organism>
<dbReference type="Proteomes" id="UP000286954">
    <property type="component" value="Chromosome"/>
</dbReference>
<sequence>MPRIFGHDLLAVIAAAVAIYIIGYLIYGLVFSAFWMEQYGYTADSFAGHEWKIFLGPVMPILTVLGLAALFETAGASGLKAHLRIGVIVWAGFSLSTLLYGFAYAITMTPGALALDAVHLLLGILAASAILVWRK</sequence>
<dbReference type="AlphaFoldDB" id="A0A3T0E9A4"/>
<dbReference type="EMBL" id="CP018911">
    <property type="protein sequence ID" value="AZU03840.1"/>
    <property type="molecule type" value="Genomic_DNA"/>
</dbReference>
<proteinExistence type="predicted"/>
<keyword evidence="2" id="KW-1185">Reference proteome</keyword>
<accession>A0A3T0E9A4</accession>